<reference evidence="1" key="1">
    <citation type="submission" date="2022-07" db="EMBL/GenBank/DDBJ databases">
        <title>Phylogenomic reconstructions and comparative analyses of Kickxellomycotina fungi.</title>
        <authorList>
            <person name="Reynolds N.K."/>
            <person name="Stajich J.E."/>
            <person name="Barry K."/>
            <person name="Grigoriev I.V."/>
            <person name="Crous P."/>
            <person name="Smith M.E."/>
        </authorList>
    </citation>
    <scope>NUCLEOTIDE SEQUENCE</scope>
    <source>
        <strain evidence="1">BCRC 34780</strain>
    </source>
</reference>
<organism evidence="1 2">
    <name type="scientific">Coemansia helicoidea</name>
    <dbReference type="NCBI Taxonomy" id="1286919"/>
    <lineage>
        <taxon>Eukaryota</taxon>
        <taxon>Fungi</taxon>
        <taxon>Fungi incertae sedis</taxon>
        <taxon>Zoopagomycota</taxon>
        <taxon>Kickxellomycotina</taxon>
        <taxon>Kickxellomycetes</taxon>
        <taxon>Kickxellales</taxon>
        <taxon>Kickxellaceae</taxon>
        <taxon>Coemansia</taxon>
    </lineage>
</organism>
<gene>
    <name evidence="1" type="ORF">H4R21_001859</name>
</gene>
<dbReference type="EMBL" id="JANBUN010000423">
    <property type="protein sequence ID" value="KAJ2803886.1"/>
    <property type="molecule type" value="Genomic_DNA"/>
</dbReference>
<evidence type="ECO:0000313" key="1">
    <source>
        <dbReference type="EMBL" id="KAJ2803886.1"/>
    </source>
</evidence>
<sequence>MSPSDTDDGRDAKRRHIADDQDTHAARSTTGAGDSQQAEATVEMPGESEHQPAGAAVAGPSRQPTTEPAECATPPPREQAQAPLLPAGSPSKVHGGKLQPGVSTWEELARLKCLAVDKSAAILDVMDHEESVIIGLYPRRMGKSLFLGLLKDFLGVVSDTSYRDRRTRYEQYAIYQEGPKFFEDSIGRYAVFKLDLKVSTTYKRALPEQCAATLTIHE</sequence>
<protein>
    <submittedName>
        <fullName evidence="1">Uncharacterized protein</fullName>
    </submittedName>
</protein>
<proteinExistence type="predicted"/>
<accession>A0ACC1L9U8</accession>
<keyword evidence="2" id="KW-1185">Reference proteome</keyword>
<evidence type="ECO:0000313" key="2">
    <source>
        <dbReference type="Proteomes" id="UP001140087"/>
    </source>
</evidence>
<name>A0ACC1L9U8_9FUNG</name>
<dbReference type="Proteomes" id="UP001140087">
    <property type="component" value="Unassembled WGS sequence"/>
</dbReference>
<comment type="caution">
    <text evidence="1">The sequence shown here is derived from an EMBL/GenBank/DDBJ whole genome shotgun (WGS) entry which is preliminary data.</text>
</comment>